<dbReference type="GO" id="GO:0006412">
    <property type="term" value="P:translation"/>
    <property type="evidence" value="ECO:0007669"/>
    <property type="project" value="TreeGrafter"/>
</dbReference>
<dbReference type="InterPro" id="IPR012340">
    <property type="entry name" value="NA-bd_OB-fold"/>
</dbReference>
<comment type="caution">
    <text evidence="3">The sequence shown here is derived from an EMBL/GenBank/DDBJ whole genome shotgun (WGS) entry which is preliminary data.</text>
</comment>
<dbReference type="AlphaFoldDB" id="A0A6N8U4R8"/>
<dbReference type="NCBIfam" id="NF040579">
    <property type="entry name" value="S1_dom_CvfD"/>
    <property type="match status" value="1"/>
</dbReference>
<dbReference type="Pfam" id="PF00575">
    <property type="entry name" value="S1"/>
    <property type="match status" value="1"/>
</dbReference>
<evidence type="ECO:0000259" key="2">
    <source>
        <dbReference type="PROSITE" id="PS50126"/>
    </source>
</evidence>
<dbReference type="SMART" id="SM00316">
    <property type="entry name" value="S1"/>
    <property type="match status" value="1"/>
</dbReference>
<name>A0A6N8U4R8_9FIRM</name>
<protein>
    <submittedName>
        <fullName evidence="3">S1 RNA-binding domain-containing protein</fullName>
    </submittedName>
</protein>
<comment type="function">
    <text evidence="1">Binds mRNA; thus facilitating recognition of the initiation point. It is needed to translate mRNA with a short Shine-Dalgarno (SD) purine-rich sequence.</text>
</comment>
<dbReference type="PANTHER" id="PTHR10724">
    <property type="entry name" value="30S RIBOSOMAL PROTEIN S1"/>
    <property type="match status" value="1"/>
</dbReference>
<sequence>MHYLVGNIVEGVITGIQPYGAFVSLDNDHTGLIHISEISSGYVKDVNKFVKLHERVRVKILDMDEEQNHFKLSLKAVKARNVRKARKHPSPRLPDMIIGFRSIADKMDDWLKEAGRKEEI</sequence>
<evidence type="ECO:0000313" key="3">
    <source>
        <dbReference type="EMBL" id="MXQ73198.1"/>
    </source>
</evidence>
<keyword evidence="4" id="KW-1185">Reference proteome</keyword>
<dbReference type="GO" id="GO:0003729">
    <property type="term" value="F:mRNA binding"/>
    <property type="evidence" value="ECO:0007669"/>
    <property type="project" value="TreeGrafter"/>
</dbReference>
<dbReference type="RefSeq" id="WP_160624615.1">
    <property type="nucleotide sequence ID" value="NZ_WUUQ01000001.1"/>
</dbReference>
<dbReference type="GO" id="GO:0003735">
    <property type="term" value="F:structural constituent of ribosome"/>
    <property type="evidence" value="ECO:0007669"/>
    <property type="project" value="TreeGrafter"/>
</dbReference>
<evidence type="ECO:0000313" key="4">
    <source>
        <dbReference type="Proteomes" id="UP000434036"/>
    </source>
</evidence>
<dbReference type="Proteomes" id="UP000434036">
    <property type="component" value="Unassembled WGS sequence"/>
</dbReference>
<evidence type="ECO:0000256" key="1">
    <source>
        <dbReference type="ARBA" id="ARBA00025604"/>
    </source>
</evidence>
<dbReference type="EMBL" id="WUUQ01000001">
    <property type="protein sequence ID" value="MXQ73198.1"/>
    <property type="molecule type" value="Genomic_DNA"/>
</dbReference>
<dbReference type="PROSITE" id="PS50126">
    <property type="entry name" value="S1"/>
    <property type="match status" value="1"/>
</dbReference>
<reference evidence="3 4" key="1">
    <citation type="submission" date="2019-12" db="EMBL/GenBank/DDBJ databases">
        <authorList>
            <person name="Yang R."/>
        </authorList>
    </citation>
    <scope>NUCLEOTIDE SEQUENCE [LARGE SCALE GENOMIC DNA]</scope>
    <source>
        <strain evidence="3 4">DONG20-135</strain>
    </source>
</reference>
<dbReference type="FunFam" id="2.40.50.140:FF:000103">
    <property type="entry name" value="protein RRP5 homolog"/>
    <property type="match status" value="1"/>
</dbReference>
<proteinExistence type="predicted"/>
<accession>A0A6N8U4R8</accession>
<dbReference type="InterPro" id="IPR003029">
    <property type="entry name" value="S1_domain"/>
</dbReference>
<reference evidence="3 4" key="2">
    <citation type="submission" date="2020-01" db="EMBL/GenBank/DDBJ databases">
        <title>Clostridiaceae sp. nov. isolated from the gut of human by culturomics.</title>
        <authorList>
            <person name="Chang Y."/>
        </authorList>
    </citation>
    <scope>NUCLEOTIDE SEQUENCE [LARGE SCALE GENOMIC DNA]</scope>
    <source>
        <strain evidence="3 4">DONG20-135</strain>
    </source>
</reference>
<feature type="domain" description="S1 motif" evidence="2">
    <location>
        <begin position="6"/>
        <end position="75"/>
    </location>
</feature>
<gene>
    <name evidence="3" type="ORF">GSF08_04515</name>
</gene>
<dbReference type="Gene3D" id="2.40.50.140">
    <property type="entry name" value="Nucleic acid-binding proteins"/>
    <property type="match status" value="1"/>
</dbReference>
<dbReference type="InterPro" id="IPR050437">
    <property type="entry name" value="Ribos_protein_bS1-like"/>
</dbReference>
<organism evidence="3 4">
    <name type="scientific">Copranaerobaculum intestinale</name>
    <dbReference type="NCBI Taxonomy" id="2692629"/>
    <lineage>
        <taxon>Bacteria</taxon>
        <taxon>Bacillati</taxon>
        <taxon>Bacillota</taxon>
        <taxon>Erysipelotrichia</taxon>
        <taxon>Erysipelotrichales</taxon>
        <taxon>Erysipelotrichaceae</taxon>
        <taxon>Copranaerobaculum</taxon>
    </lineage>
</organism>
<dbReference type="SUPFAM" id="SSF50249">
    <property type="entry name" value="Nucleic acid-binding proteins"/>
    <property type="match status" value="1"/>
</dbReference>